<proteinExistence type="predicted"/>
<gene>
    <name evidence="2" type="ORF">A2161_13240</name>
</gene>
<comment type="caution">
    <text evidence="2">The sequence shown here is derived from an EMBL/GenBank/DDBJ whole genome shotgun (WGS) entry which is preliminary data.</text>
</comment>
<dbReference type="GO" id="GO:0005829">
    <property type="term" value="C:cytosol"/>
    <property type="evidence" value="ECO:0007669"/>
    <property type="project" value="TreeGrafter"/>
</dbReference>
<dbReference type="Gene3D" id="3.40.30.10">
    <property type="entry name" value="Glutaredoxin"/>
    <property type="match status" value="1"/>
</dbReference>
<dbReference type="PANTHER" id="PTHR45663:SF11">
    <property type="entry name" value="GEO12009P1"/>
    <property type="match status" value="1"/>
</dbReference>
<dbReference type="Proteomes" id="UP000179266">
    <property type="component" value="Unassembled WGS sequence"/>
</dbReference>
<organism evidence="2 3">
    <name type="scientific">Candidatus Schekmanbacteria bacterium RBG_13_48_7</name>
    <dbReference type="NCBI Taxonomy" id="1817878"/>
    <lineage>
        <taxon>Bacteria</taxon>
        <taxon>Candidatus Schekmaniibacteriota</taxon>
    </lineage>
</organism>
<feature type="domain" description="Thioredoxin" evidence="1">
    <location>
        <begin position="11"/>
        <end position="126"/>
    </location>
</feature>
<accession>A0A1F7RRL1</accession>
<sequence>MIIATVFILVMSLTSCSPKKETSTQDVTNLETALKSGVPVLADFGRGFCIPCRKMKPILEECQREYDGKAIILFLDLKDHMEEAKKQKIRLIPTQIFFDKNKKEVYRHEGFMSKEEIVKAFEKIGVKLDGKSS</sequence>
<dbReference type="AlphaFoldDB" id="A0A1F7RRL1"/>
<dbReference type="SUPFAM" id="SSF52833">
    <property type="entry name" value="Thioredoxin-like"/>
    <property type="match status" value="1"/>
</dbReference>
<dbReference type="Pfam" id="PF00085">
    <property type="entry name" value="Thioredoxin"/>
    <property type="match status" value="1"/>
</dbReference>
<evidence type="ECO:0000313" key="2">
    <source>
        <dbReference type="EMBL" id="OGL43537.1"/>
    </source>
</evidence>
<dbReference type="PANTHER" id="PTHR45663">
    <property type="entry name" value="GEO12009P1"/>
    <property type="match status" value="1"/>
</dbReference>
<evidence type="ECO:0000259" key="1">
    <source>
        <dbReference type="PROSITE" id="PS51352"/>
    </source>
</evidence>
<reference evidence="2 3" key="1">
    <citation type="journal article" date="2016" name="Nat. Commun.">
        <title>Thousands of microbial genomes shed light on interconnected biogeochemical processes in an aquifer system.</title>
        <authorList>
            <person name="Anantharaman K."/>
            <person name="Brown C.T."/>
            <person name="Hug L.A."/>
            <person name="Sharon I."/>
            <person name="Castelle C.J."/>
            <person name="Probst A.J."/>
            <person name="Thomas B.C."/>
            <person name="Singh A."/>
            <person name="Wilkins M.J."/>
            <person name="Karaoz U."/>
            <person name="Brodie E.L."/>
            <person name="Williams K.H."/>
            <person name="Hubbard S.S."/>
            <person name="Banfield J.F."/>
        </authorList>
    </citation>
    <scope>NUCLEOTIDE SEQUENCE [LARGE SCALE GENOMIC DNA]</scope>
</reference>
<dbReference type="CDD" id="cd02947">
    <property type="entry name" value="TRX_family"/>
    <property type="match status" value="1"/>
</dbReference>
<evidence type="ECO:0000313" key="3">
    <source>
        <dbReference type="Proteomes" id="UP000179266"/>
    </source>
</evidence>
<dbReference type="InterPro" id="IPR036249">
    <property type="entry name" value="Thioredoxin-like_sf"/>
</dbReference>
<dbReference type="PROSITE" id="PS51352">
    <property type="entry name" value="THIOREDOXIN_2"/>
    <property type="match status" value="1"/>
</dbReference>
<protein>
    <recommendedName>
        <fullName evidence="1">Thioredoxin domain-containing protein</fullName>
    </recommendedName>
</protein>
<dbReference type="GO" id="GO:0045454">
    <property type="term" value="P:cell redox homeostasis"/>
    <property type="evidence" value="ECO:0007669"/>
    <property type="project" value="TreeGrafter"/>
</dbReference>
<dbReference type="GO" id="GO:0015035">
    <property type="term" value="F:protein-disulfide reductase activity"/>
    <property type="evidence" value="ECO:0007669"/>
    <property type="project" value="TreeGrafter"/>
</dbReference>
<dbReference type="InterPro" id="IPR013766">
    <property type="entry name" value="Thioredoxin_domain"/>
</dbReference>
<dbReference type="EMBL" id="MGDD01000266">
    <property type="protein sequence ID" value="OGL43537.1"/>
    <property type="molecule type" value="Genomic_DNA"/>
</dbReference>
<name>A0A1F7RRL1_9BACT</name>